<evidence type="ECO:0000313" key="1">
    <source>
        <dbReference type="EMBL" id="KAK3761555.1"/>
    </source>
</evidence>
<proteinExistence type="predicted"/>
<comment type="caution">
    <text evidence="1">The sequence shown here is derived from an EMBL/GenBank/DDBJ whole genome shotgun (WGS) entry which is preliminary data.</text>
</comment>
<gene>
    <name evidence="1" type="ORF">RRG08_010279</name>
</gene>
<dbReference type="EMBL" id="JAWDGP010004873">
    <property type="protein sequence ID" value="KAK3761555.1"/>
    <property type="molecule type" value="Genomic_DNA"/>
</dbReference>
<keyword evidence="2" id="KW-1185">Reference proteome</keyword>
<protein>
    <submittedName>
        <fullName evidence="1">Uncharacterized protein</fullName>
    </submittedName>
</protein>
<accession>A0AAE0Z2M9</accession>
<evidence type="ECO:0000313" key="2">
    <source>
        <dbReference type="Proteomes" id="UP001283361"/>
    </source>
</evidence>
<dbReference type="AlphaFoldDB" id="A0AAE0Z2M9"/>
<sequence length="200" mass="23071">MLHLPTWVQDAIDLDSSNITLYINPHDNADYVLYENEEEYFVGSDCGGDQRPFEGNSVIKHMSSYLHKMRVGKRRRKAKVAPPPPPAAEVEDALPAPPFKPAQGLNMTIISFLSYCQKTCAEEEPSLDVLTDLYRIVEPFEINDRMLEVIVATIRFIYTKTLVNTMRRHCDKHNKKFKRQLQYVLSAFCRRKEDPSYGSK</sequence>
<dbReference type="Proteomes" id="UP001283361">
    <property type="component" value="Unassembled WGS sequence"/>
</dbReference>
<name>A0AAE0Z2M9_9GAST</name>
<reference evidence="1" key="1">
    <citation type="journal article" date="2023" name="G3 (Bethesda)">
        <title>A reference genome for the long-term kleptoplast-retaining sea slug Elysia crispata morphotype clarki.</title>
        <authorList>
            <person name="Eastman K.E."/>
            <person name="Pendleton A.L."/>
            <person name="Shaikh M.A."/>
            <person name="Suttiyut T."/>
            <person name="Ogas R."/>
            <person name="Tomko P."/>
            <person name="Gavelis G."/>
            <person name="Widhalm J.R."/>
            <person name="Wisecaver J.H."/>
        </authorList>
    </citation>
    <scope>NUCLEOTIDE SEQUENCE</scope>
    <source>
        <strain evidence="1">ECLA1</strain>
    </source>
</reference>
<organism evidence="1 2">
    <name type="scientific">Elysia crispata</name>
    <name type="common">lettuce slug</name>
    <dbReference type="NCBI Taxonomy" id="231223"/>
    <lineage>
        <taxon>Eukaryota</taxon>
        <taxon>Metazoa</taxon>
        <taxon>Spiralia</taxon>
        <taxon>Lophotrochozoa</taxon>
        <taxon>Mollusca</taxon>
        <taxon>Gastropoda</taxon>
        <taxon>Heterobranchia</taxon>
        <taxon>Euthyneura</taxon>
        <taxon>Panpulmonata</taxon>
        <taxon>Sacoglossa</taxon>
        <taxon>Placobranchoidea</taxon>
        <taxon>Plakobranchidae</taxon>
        <taxon>Elysia</taxon>
    </lineage>
</organism>